<organism evidence="2 3">
    <name type="scientific">Propioniciclava sinopodophylli</name>
    <dbReference type="NCBI Taxonomy" id="1837344"/>
    <lineage>
        <taxon>Bacteria</taxon>
        <taxon>Bacillati</taxon>
        <taxon>Actinomycetota</taxon>
        <taxon>Actinomycetes</taxon>
        <taxon>Propionibacteriales</taxon>
        <taxon>Propionibacteriaceae</taxon>
        <taxon>Propioniciclava</taxon>
    </lineage>
</organism>
<dbReference type="PANTHER" id="PTHR11717">
    <property type="entry name" value="LOW MOLECULAR WEIGHT PROTEIN TYROSINE PHOSPHATASE"/>
    <property type="match status" value="1"/>
</dbReference>
<evidence type="ECO:0000313" key="3">
    <source>
        <dbReference type="Proteomes" id="UP000292373"/>
    </source>
</evidence>
<protein>
    <submittedName>
        <fullName evidence="2">Low molecular weight phosphatase family protein</fullName>
    </submittedName>
</protein>
<gene>
    <name evidence="2" type="ORF">ET989_12540</name>
</gene>
<dbReference type="Pfam" id="PF01451">
    <property type="entry name" value="LMWPc"/>
    <property type="match status" value="1"/>
</dbReference>
<dbReference type="SUPFAM" id="SSF52788">
    <property type="entry name" value="Phosphotyrosine protein phosphatases I"/>
    <property type="match status" value="1"/>
</dbReference>
<name>A0A4Q9KBG3_9ACTN</name>
<dbReference type="SMART" id="SM00226">
    <property type="entry name" value="LMWPc"/>
    <property type="match status" value="1"/>
</dbReference>
<evidence type="ECO:0000313" key="2">
    <source>
        <dbReference type="EMBL" id="TBT83138.1"/>
    </source>
</evidence>
<dbReference type="InterPro" id="IPR050438">
    <property type="entry name" value="LMW_PTPase"/>
</dbReference>
<dbReference type="InterPro" id="IPR036196">
    <property type="entry name" value="Ptyr_pPase_sf"/>
</dbReference>
<dbReference type="Proteomes" id="UP000292373">
    <property type="component" value="Unassembled WGS sequence"/>
</dbReference>
<dbReference type="PANTHER" id="PTHR11717:SF31">
    <property type="entry name" value="LOW MOLECULAR WEIGHT PROTEIN-TYROSINE-PHOSPHATASE ETP-RELATED"/>
    <property type="match status" value="1"/>
</dbReference>
<keyword evidence="3" id="KW-1185">Reference proteome</keyword>
<comment type="caution">
    <text evidence="2">The sequence shown here is derived from an EMBL/GenBank/DDBJ whole genome shotgun (WGS) entry which is preliminary data.</text>
</comment>
<dbReference type="OrthoDB" id="9784339at2"/>
<dbReference type="InterPro" id="IPR023485">
    <property type="entry name" value="Ptyr_pPase"/>
</dbReference>
<dbReference type="Gene3D" id="3.40.50.2300">
    <property type="match status" value="1"/>
</dbReference>
<accession>A0A4Q9KBG3</accession>
<dbReference type="GO" id="GO:0004725">
    <property type="term" value="F:protein tyrosine phosphatase activity"/>
    <property type="evidence" value="ECO:0007669"/>
    <property type="project" value="TreeGrafter"/>
</dbReference>
<sequence>MLFVCTANISRSPYAERRARQVLPPDAGAGITFASAGTPGYPGRGMDPAMAELLVARGGDASGHVSRAVDEEILRRVDLVVVFEFAHHMRLLDSFPRHRHVILGLQQAARAVRALGASRAEDAAASDAFDRVERLVSVAGQNSMSYDVEDPYGRGARAAQACADEIDQLLDVVLPFLAGREVPRLAAPPLAVPTEGTRALRPAWRLGRSAPRRALP</sequence>
<feature type="domain" description="Phosphotyrosine protein phosphatase I" evidence="1">
    <location>
        <begin position="2"/>
        <end position="172"/>
    </location>
</feature>
<evidence type="ECO:0000259" key="1">
    <source>
        <dbReference type="SMART" id="SM00226"/>
    </source>
</evidence>
<reference evidence="2 3" key="1">
    <citation type="submission" date="2019-01" db="EMBL/GenBank/DDBJ databases">
        <title>Lactibacter flavus gen. nov., sp. nov., a novel bacterium of the family Propionibacteriaceae isolated from raw milk and dairy products.</title>
        <authorList>
            <person name="Huptas C."/>
            <person name="Wenning M."/>
            <person name="Breitenwieser F."/>
            <person name="Doll E."/>
            <person name="Von Neubeck M."/>
            <person name="Busse H.-J."/>
            <person name="Scherer S."/>
        </authorList>
    </citation>
    <scope>NUCLEOTIDE SEQUENCE [LARGE SCALE GENOMIC DNA]</scope>
    <source>
        <strain evidence="2 3">KCTC 33808</strain>
    </source>
</reference>
<proteinExistence type="predicted"/>
<dbReference type="EMBL" id="SDMQ01000014">
    <property type="protein sequence ID" value="TBT83138.1"/>
    <property type="molecule type" value="Genomic_DNA"/>
</dbReference>
<dbReference type="AlphaFoldDB" id="A0A4Q9KBG3"/>